<dbReference type="Gene3D" id="3.40.50.1820">
    <property type="entry name" value="alpha/beta hydrolase"/>
    <property type="match status" value="1"/>
</dbReference>
<accession>A0ABQ4J736</accession>
<evidence type="ECO:0000259" key="2">
    <source>
        <dbReference type="Pfam" id="PF07859"/>
    </source>
</evidence>
<sequence>MLTDTGTGAVIRTSLAQVTAVDGARVPLLVHRPAAPRGWLVWAHGGSWQHGSARAWAPITAQLAAQSGWAVVSVDYRLAPAHRFPAAVLDMLAALDWTRQQTTDLSAVVGGDSAGGTIAALAALAYRDTGDPVPAQVLAYPPLDPDCTGPSYGADPGAFPPRADLRTAWRLWLGPDTPHHAVPATPLHAGNLAGLSPVALIVGDEDPVRDDATAYADRLRADGVPRSLRVLPGVGHADLLNPAGRVLPAVTAALSTLTTDSRTTPPTKRPVS</sequence>
<organism evidence="3 4">
    <name type="scientific">Micromonospora qiuiae</name>
    <dbReference type="NCBI Taxonomy" id="502268"/>
    <lineage>
        <taxon>Bacteria</taxon>
        <taxon>Bacillati</taxon>
        <taxon>Actinomycetota</taxon>
        <taxon>Actinomycetes</taxon>
        <taxon>Micromonosporales</taxon>
        <taxon>Micromonosporaceae</taxon>
        <taxon>Micromonospora</taxon>
    </lineage>
</organism>
<keyword evidence="1" id="KW-0378">Hydrolase</keyword>
<name>A0ABQ4J736_9ACTN</name>
<dbReference type="SUPFAM" id="SSF53474">
    <property type="entry name" value="alpha/beta-Hydrolases"/>
    <property type="match status" value="1"/>
</dbReference>
<dbReference type="InterPro" id="IPR013094">
    <property type="entry name" value="AB_hydrolase_3"/>
</dbReference>
<gene>
    <name evidence="3" type="ORF">Vqi01_09980</name>
</gene>
<reference evidence="3 4" key="1">
    <citation type="submission" date="2021-01" db="EMBL/GenBank/DDBJ databases">
        <title>Whole genome shotgun sequence of Verrucosispora qiuiae NBRC 106684.</title>
        <authorList>
            <person name="Komaki H."/>
            <person name="Tamura T."/>
        </authorList>
    </citation>
    <scope>NUCLEOTIDE SEQUENCE [LARGE SCALE GENOMIC DNA]</scope>
    <source>
        <strain evidence="3 4">NBRC 106684</strain>
    </source>
</reference>
<dbReference type="PANTHER" id="PTHR48081">
    <property type="entry name" value="AB HYDROLASE SUPERFAMILY PROTEIN C4A8.06C"/>
    <property type="match status" value="1"/>
</dbReference>
<dbReference type="Pfam" id="PF07859">
    <property type="entry name" value="Abhydrolase_3"/>
    <property type="match status" value="1"/>
</dbReference>
<dbReference type="Proteomes" id="UP000653076">
    <property type="component" value="Unassembled WGS sequence"/>
</dbReference>
<feature type="domain" description="Alpha/beta hydrolase fold-3" evidence="2">
    <location>
        <begin position="40"/>
        <end position="237"/>
    </location>
</feature>
<dbReference type="InterPro" id="IPR029058">
    <property type="entry name" value="AB_hydrolase_fold"/>
</dbReference>
<keyword evidence="4" id="KW-1185">Reference proteome</keyword>
<evidence type="ECO:0000256" key="1">
    <source>
        <dbReference type="ARBA" id="ARBA00022801"/>
    </source>
</evidence>
<comment type="caution">
    <text evidence="3">The sequence shown here is derived from an EMBL/GenBank/DDBJ whole genome shotgun (WGS) entry which is preliminary data.</text>
</comment>
<dbReference type="EMBL" id="BOPC01000013">
    <property type="protein sequence ID" value="GIJ25836.1"/>
    <property type="molecule type" value="Genomic_DNA"/>
</dbReference>
<evidence type="ECO:0000313" key="4">
    <source>
        <dbReference type="Proteomes" id="UP000653076"/>
    </source>
</evidence>
<protein>
    <recommendedName>
        <fullName evidence="2">Alpha/beta hydrolase fold-3 domain-containing protein</fullName>
    </recommendedName>
</protein>
<dbReference type="InterPro" id="IPR050300">
    <property type="entry name" value="GDXG_lipolytic_enzyme"/>
</dbReference>
<proteinExistence type="predicted"/>
<evidence type="ECO:0000313" key="3">
    <source>
        <dbReference type="EMBL" id="GIJ25836.1"/>
    </source>
</evidence>
<dbReference type="RefSeq" id="WP_204033293.1">
    <property type="nucleotide sequence ID" value="NZ_BOPC01000013.1"/>
</dbReference>